<evidence type="ECO:0000313" key="4">
    <source>
        <dbReference type="Proteomes" id="UP000824150"/>
    </source>
</evidence>
<protein>
    <submittedName>
        <fullName evidence="3">Membrane integrity-associated transporter subunit PqiC</fullName>
    </submittedName>
</protein>
<feature type="chain" id="PRO_5038342591" evidence="1">
    <location>
        <begin position="23"/>
        <end position="196"/>
    </location>
</feature>
<proteinExistence type="predicted"/>
<dbReference type="SUPFAM" id="SSF159594">
    <property type="entry name" value="XCC0632-like"/>
    <property type="match status" value="1"/>
</dbReference>
<dbReference type="Pfam" id="PF03886">
    <property type="entry name" value="ABC_trans_aux"/>
    <property type="match status" value="1"/>
</dbReference>
<evidence type="ECO:0000313" key="3">
    <source>
        <dbReference type="EMBL" id="MBU3826496.1"/>
    </source>
</evidence>
<keyword evidence="1" id="KW-0732">Signal</keyword>
<dbReference type="Gene3D" id="3.40.50.10610">
    <property type="entry name" value="ABC-type transport auxiliary lipoprotein component"/>
    <property type="match status" value="1"/>
</dbReference>
<accession>A0A9E2KMG5</accession>
<evidence type="ECO:0000259" key="2">
    <source>
        <dbReference type="Pfam" id="PF03886"/>
    </source>
</evidence>
<feature type="signal peptide" evidence="1">
    <location>
        <begin position="1"/>
        <end position="22"/>
    </location>
</feature>
<sequence length="196" mass="21387">MQKSLRVILGLSLCGLLLSACATSVNLERYSLVGDCQAAAFKHPGNISLRLSPQLNDGGIVMRTGEHTLVSAQSHRWALPLNEQLTTLFHQVLLDYKAEHPQLAATVDKMHYEILVTAFQGNNDGQAEVSALFTLKDASGQARLKVESDAKRALRADGYSALCTALEVGFIDISRKFVATTTQYLQSLSTPTNLQR</sequence>
<gene>
    <name evidence="3" type="ORF">IAA31_03285</name>
</gene>
<dbReference type="EMBL" id="JAHLFG010000035">
    <property type="protein sequence ID" value="MBU3826496.1"/>
    <property type="molecule type" value="Genomic_DNA"/>
</dbReference>
<feature type="domain" description="ABC-type transport auxiliary lipoprotein component" evidence="2">
    <location>
        <begin position="51"/>
        <end position="170"/>
    </location>
</feature>
<organism evidence="3 4">
    <name type="scientific">Candidatus Anaerobiospirillum merdipullorum</name>
    <dbReference type="NCBI Taxonomy" id="2838450"/>
    <lineage>
        <taxon>Bacteria</taxon>
        <taxon>Pseudomonadati</taxon>
        <taxon>Pseudomonadota</taxon>
        <taxon>Gammaproteobacteria</taxon>
        <taxon>Aeromonadales</taxon>
        <taxon>Succinivibrionaceae</taxon>
        <taxon>Anaerobiospirillum</taxon>
    </lineage>
</organism>
<dbReference type="AlphaFoldDB" id="A0A9E2KMG5"/>
<evidence type="ECO:0000256" key="1">
    <source>
        <dbReference type="SAM" id="SignalP"/>
    </source>
</evidence>
<name>A0A9E2KMG5_9GAMM</name>
<dbReference type="Proteomes" id="UP000824150">
    <property type="component" value="Unassembled WGS sequence"/>
</dbReference>
<dbReference type="InterPro" id="IPR005586">
    <property type="entry name" value="ABC_trans_aux"/>
</dbReference>
<reference evidence="3" key="2">
    <citation type="submission" date="2021-04" db="EMBL/GenBank/DDBJ databases">
        <authorList>
            <person name="Gilroy R."/>
        </authorList>
    </citation>
    <scope>NUCLEOTIDE SEQUENCE</scope>
    <source>
        <strain evidence="3">687</strain>
    </source>
</reference>
<comment type="caution">
    <text evidence="3">The sequence shown here is derived from an EMBL/GenBank/DDBJ whole genome shotgun (WGS) entry which is preliminary data.</text>
</comment>
<reference evidence="3" key="1">
    <citation type="journal article" date="2021" name="PeerJ">
        <title>Extensive microbial diversity within the chicken gut microbiome revealed by metagenomics and culture.</title>
        <authorList>
            <person name="Gilroy R."/>
            <person name="Ravi A."/>
            <person name="Getino M."/>
            <person name="Pursley I."/>
            <person name="Horton D.L."/>
            <person name="Alikhan N.F."/>
            <person name="Baker D."/>
            <person name="Gharbi K."/>
            <person name="Hall N."/>
            <person name="Watson M."/>
            <person name="Adriaenssens E.M."/>
            <person name="Foster-Nyarko E."/>
            <person name="Jarju S."/>
            <person name="Secka A."/>
            <person name="Antonio M."/>
            <person name="Oren A."/>
            <person name="Chaudhuri R.R."/>
            <person name="La Ragione R."/>
            <person name="Hildebrand F."/>
            <person name="Pallen M.J."/>
        </authorList>
    </citation>
    <scope>NUCLEOTIDE SEQUENCE</scope>
    <source>
        <strain evidence="3">687</strain>
    </source>
</reference>
<dbReference type="PROSITE" id="PS51257">
    <property type="entry name" value="PROKAR_LIPOPROTEIN"/>
    <property type="match status" value="1"/>
</dbReference>